<dbReference type="EMBL" id="NPHW01003761">
    <property type="protein sequence ID" value="OXV08994.1"/>
    <property type="molecule type" value="Genomic_DNA"/>
</dbReference>
<dbReference type="Proteomes" id="UP000243515">
    <property type="component" value="Unassembled WGS sequence"/>
</dbReference>
<dbReference type="AlphaFoldDB" id="A0A232LY43"/>
<feature type="region of interest" description="Disordered" evidence="1">
    <location>
        <begin position="1"/>
        <end position="45"/>
    </location>
</feature>
<evidence type="ECO:0000256" key="1">
    <source>
        <dbReference type="SAM" id="MobiDB-lite"/>
    </source>
</evidence>
<sequence length="133" mass="14739">MRTQDEVSDKLKVSKSSQLQAPSVARTNNAPLSMPSPGSRYEHEAQTPTRAALSNFYKIRDIRVIAAQSPLSFNNQKCGVASRSETVTSKPSQPQSPLAIAARITCQSPCNLQLYRLRRHGGNHQQIYKGLHH</sequence>
<reference evidence="2 3" key="1">
    <citation type="journal article" date="2015" name="Environ. Microbiol.">
        <title>Metagenome sequence of Elaphomyces granulatus from sporocarp tissue reveals Ascomycota ectomycorrhizal fingerprints of genome expansion and a Proteobacteria-rich microbiome.</title>
        <authorList>
            <person name="Quandt C.A."/>
            <person name="Kohler A."/>
            <person name="Hesse C.N."/>
            <person name="Sharpton T.J."/>
            <person name="Martin F."/>
            <person name="Spatafora J.W."/>
        </authorList>
    </citation>
    <scope>NUCLEOTIDE SEQUENCE [LARGE SCALE GENOMIC DNA]</scope>
    <source>
        <strain evidence="2 3">OSC145934</strain>
    </source>
</reference>
<keyword evidence="3" id="KW-1185">Reference proteome</keyword>
<organism evidence="2 3">
    <name type="scientific">Elaphomyces granulatus</name>
    <dbReference type="NCBI Taxonomy" id="519963"/>
    <lineage>
        <taxon>Eukaryota</taxon>
        <taxon>Fungi</taxon>
        <taxon>Dikarya</taxon>
        <taxon>Ascomycota</taxon>
        <taxon>Pezizomycotina</taxon>
        <taxon>Eurotiomycetes</taxon>
        <taxon>Eurotiomycetidae</taxon>
        <taxon>Eurotiales</taxon>
        <taxon>Elaphomycetaceae</taxon>
        <taxon>Elaphomyces</taxon>
    </lineage>
</organism>
<gene>
    <name evidence="2" type="ORF">Egran_03243</name>
</gene>
<feature type="compositionally biased region" description="Basic and acidic residues" evidence="1">
    <location>
        <begin position="1"/>
        <end position="12"/>
    </location>
</feature>
<evidence type="ECO:0000313" key="3">
    <source>
        <dbReference type="Proteomes" id="UP000243515"/>
    </source>
</evidence>
<protein>
    <submittedName>
        <fullName evidence="2">Uncharacterized protein</fullName>
    </submittedName>
</protein>
<name>A0A232LY43_9EURO</name>
<comment type="caution">
    <text evidence="2">The sequence shown here is derived from an EMBL/GenBank/DDBJ whole genome shotgun (WGS) entry which is preliminary data.</text>
</comment>
<feature type="compositionally biased region" description="Polar residues" evidence="1">
    <location>
        <begin position="14"/>
        <end position="31"/>
    </location>
</feature>
<proteinExistence type="predicted"/>
<evidence type="ECO:0000313" key="2">
    <source>
        <dbReference type="EMBL" id="OXV08994.1"/>
    </source>
</evidence>
<accession>A0A232LY43</accession>